<name>A0A2P6VLU9_9CHLO</name>
<sequence>MPATCLRRSRSLGSRSTAQRQTPAAGGAPAGGGLPGPVPKFSSEVTFQPLGHQGSKWCVPAPPPATPASAATVAAVDVLSQSTTAALTRERRQEAPAGAGGDRRQQPPPAWASSVASDPSDGIFHAMPACAASQLPAHRPWTGVRRVIEEACQAAAAPGVSLTSTSALPWDVPAAAVGGVWRRGPSQRTAEGTDPRAGRPPRPPGPPSAALLRPTRAEPSPPYKARVWHAQSTENFSPLFTSAASESLRRRQGEPAAAEATISPPASPPAASSARLAVLRRLLPHRRR</sequence>
<keyword evidence="3" id="KW-1185">Reference proteome</keyword>
<evidence type="ECO:0000313" key="2">
    <source>
        <dbReference type="EMBL" id="PSC75063.1"/>
    </source>
</evidence>
<dbReference type="Proteomes" id="UP000239649">
    <property type="component" value="Unassembled WGS sequence"/>
</dbReference>
<evidence type="ECO:0000313" key="3">
    <source>
        <dbReference type="Proteomes" id="UP000239649"/>
    </source>
</evidence>
<feature type="compositionally biased region" description="Low complexity" evidence="1">
    <location>
        <begin position="255"/>
        <end position="281"/>
    </location>
</feature>
<feature type="region of interest" description="Disordered" evidence="1">
    <location>
        <begin position="84"/>
        <end position="119"/>
    </location>
</feature>
<dbReference type="AlphaFoldDB" id="A0A2P6VLU9"/>
<gene>
    <name evidence="2" type="ORF">C2E20_1803</name>
</gene>
<feature type="compositionally biased region" description="Polar residues" evidence="1">
    <location>
        <begin position="230"/>
        <end position="245"/>
    </location>
</feature>
<feature type="region of interest" description="Disordered" evidence="1">
    <location>
        <begin position="179"/>
        <end position="288"/>
    </location>
</feature>
<feature type="compositionally biased region" description="Pro residues" evidence="1">
    <location>
        <begin position="198"/>
        <end position="207"/>
    </location>
</feature>
<organism evidence="2 3">
    <name type="scientific">Micractinium conductrix</name>
    <dbReference type="NCBI Taxonomy" id="554055"/>
    <lineage>
        <taxon>Eukaryota</taxon>
        <taxon>Viridiplantae</taxon>
        <taxon>Chlorophyta</taxon>
        <taxon>core chlorophytes</taxon>
        <taxon>Trebouxiophyceae</taxon>
        <taxon>Chlorellales</taxon>
        <taxon>Chlorellaceae</taxon>
        <taxon>Chlorella clade</taxon>
        <taxon>Micractinium</taxon>
    </lineage>
</organism>
<comment type="caution">
    <text evidence="2">The sequence shown here is derived from an EMBL/GenBank/DDBJ whole genome shotgun (WGS) entry which is preliminary data.</text>
</comment>
<dbReference type="EMBL" id="LHPF02000003">
    <property type="protein sequence ID" value="PSC75063.1"/>
    <property type="molecule type" value="Genomic_DNA"/>
</dbReference>
<feature type="region of interest" description="Disordered" evidence="1">
    <location>
        <begin position="1"/>
        <end position="47"/>
    </location>
</feature>
<reference evidence="2 3" key="1">
    <citation type="journal article" date="2018" name="Plant J.">
        <title>Genome sequences of Chlorella sorokiniana UTEX 1602 and Micractinium conductrix SAG 241.80: implications to maltose excretion by a green alga.</title>
        <authorList>
            <person name="Arriola M.B."/>
            <person name="Velmurugan N."/>
            <person name="Zhang Y."/>
            <person name="Plunkett M.H."/>
            <person name="Hondzo H."/>
            <person name="Barney B.M."/>
        </authorList>
    </citation>
    <scope>NUCLEOTIDE SEQUENCE [LARGE SCALE GENOMIC DNA]</scope>
    <source>
        <strain evidence="2 3">SAG 241.80</strain>
    </source>
</reference>
<proteinExistence type="predicted"/>
<accession>A0A2P6VLU9</accession>
<protein>
    <submittedName>
        <fullName evidence="2">Uncharacterized protein</fullName>
    </submittedName>
</protein>
<evidence type="ECO:0000256" key="1">
    <source>
        <dbReference type="SAM" id="MobiDB-lite"/>
    </source>
</evidence>